<dbReference type="EMBL" id="UZAN01046749">
    <property type="protein sequence ID" value="VDP84540.1"/>
    <property type="molecule type" value="Genomic_DNA"/>
</dbReference>
<dbReference type="SUPFAM" id="SSF81383">
    <property type="entry name" value="F-box domain"/>
    <property type="match status" value="1"/>
</dbReference>
<feature type="region of interest" description="Disordered" evidence="1">
    <location>
        <begin position="206"/>
        <end position="227"/>
    </location>
</feature>
<evidence type="ECO:0000256" key="1">
    <source>
        <dbReference type="SAM" id="MobiDB-lite"/>
    </source>
</evidence>
<evidence type="ECO:0000313" key="5">
    <source>
        <dbReference type="WBParaSite" id="ECPE_0000901501-mRNA-1"/>
    </source>
</evidence>
<dbReference type="PROSITE" id="PS50181">
    <property type="entry name" value="FBOX"/>
    <property type="match status" value="1"/>
</dbReference>
<dbReference type="OrthoDB" id="61560at2759"/>
<feature type="compositionally biased region" description="Polar residues" evidence="1">
    <location>
        <begin position="218"/>
        <end position="227"/>
    </location>
</feature>
<keyword evidence="4" id="KW-1185">Reference proteome</keyword>
<dbReference type="InterPro" id="IPR036047">
    <property type="entry name" value="F-box-like_dom_sf"/>
</dbReference>
<dbReference type="InterPro" id="IPR032675">
    <property type="entry name" value="LRR_dom_sf"/>
</dbReference>
<proteinExistence type="predicted"/>
<dbReference type="CDD" id="cd09917">
    <property type="entry name" value="F-box_SF"/>
    <property type="match status" value="1"/>
</dbReference>
<evidence type="ECO:0000313" key="3">
    <source>
        <dbReference type="EMBL" id="VDP84540.1"/>
    </source>
</evidence>
<sequence>MERESQQMDRFNPINVEAKYVGDIFKVRDKPQDHVGYLPDVLQEKIFSNLTPPDLAQCARVCRAWLQITERSCNMGRLDLSSMGEKLDNDLLGRLTRKRRISLRQINLHGSCGLSFVGFRLLAACSNLQDINLSGCLGLSIGPTCLREICRSLPKVKHWILNHLPWLADTELKALADSCLVVETLELLNCVQRKFTPQARSAGVRVSAETDKPEAVKRSSTTPGTMSRNQLWECKSTARITDAGLSAACQRGLKRFIASSLQYVDGTCFQMCIAPNSDTARRIPNGRPHQIASSIPERLNDLTQFTMTNCARVSYWFGSLLA</sequence>
<feature type="compositionally biased region" description="Basic and acidic residues" evidence="1">
    <location>
        <begin position="208"/>
        <end position="217"/>
    </location>
</feature>
<accession>A0A183APV2</accession>
<dbReference type="WBParaSite" id="ECPE_0000901501-mRNA-1">
    <property type="protein sequence ID" value="ECPE_0000901501-mRNA-1"/>
    <property type="gene ID" value="ECPE_0000901501"/>
</dbReference>
<dbReference type="Pfam" id="PF12937">
    <property type="entry name" value="F-box-like"/>
    <property type="match status" value="1"/>
</dbReference>
<dbReference type="SUPFAM" id="SSF52047">
    <property type="entry name" value="RNI-like"/>
    <property type="match status" value="1"/>
</dbReference>
<gene>
    <name evidence="3" type="ORF">ECPE_LOCUS8987</name>
</gene>
<feature type="domain" description="F-box" evidence="2">
    <location>
        <begin position="32"/>
        <end position="78"/>
    </location>
</feature>
<name>A0A183APV2_9TREM</name>
<dbReference type="Proteomes" id="UP000272942">
    <property type="component" value="Unassembled WGS sequence"/>
</dbReference>
<dbReference type="Gene3D" id="3.80.10.10">
    <property type="entry name" value="Ribonuclease Inhibitor"/>
    <property type="match status" value="1"/>
</dbReference>
<evidence type="ECO:0000259" key="2">
    <source>
        <dbReference type="PROSITE" id="PS50181"/>
    </source>
</evidence>
<reference evidence="3 4" key="2">
    <citation type="submission" date="2018-11" db="EMBL/GenBank/DDBJ databases">
        <authorList>
            <consortium name="Pathogen Informatics"/>
        </authorList>
    </citation>
    <scope>NUCLEOTIDE SEQUENCE [LARGE SCALE GENOMIC DNA]</scope>
    <source>
        <strain evidence="3 4">Egypt</strain>
    </source>
</reference>
<evidence type="ECO:0000313" key="4">
    <source>
        <dbReference type="Proteomes" id="UP000272942"/>
    </source>
</evidence>
<dbReference type="SMART" id="SM00256">
    <property type="entry name" value="FBOX"/>
    <property type="match status" value="1"/>
</dbReference>
<protein>
    <submittedName>
        <fullName evidence="5">F-box domain-containing protein</fullName>
    </submittedName>
</protein>
<dbReference type="AlphaFoldDB" id="A0A183APV2"/>
<dbReference type="InterPro" id="IPR001810">
    <property type="entry name" value="F-box_dom"/>
</dbReference>
<reference evidence="5" key="1">
    <citation type="submission" date="2016-06" db="UniProtKB">
        <authorList>
            <consortium name="WormBaseParasite"/>
        </authorList>
    </citation>
    <scope>IDENTIFICATION</scope>
</reference>
<organism evidence="5">
    <name type="scientific">Echinostoma caproni</name>
    <dbReference type="NCBI Taxonomy" id="27848"/>
    <lineage>
        <taxon>Eukaryota</taxon>
        <taxon>Metazoa</taxon>
        <taxon>Spiralia</taxon>
        <taxon>Lophotrochozoa</taxon>
        <taxon>Platyhelminthes</taxon>
        <taxon>Trematoda</taxon>
        <taxon>Digenea</taxon>
        <taxon>Plagiorchiida</taxon>
        <taxon>Echinostomata</taxon>
        <taxon>Echinostomatoidea</taxon>
        <taxon>Echinostomatidae</taxon>
        <taxon>Echinostoma</taxon>
    </lineage>
</organism>